<reference evidence="5 6" key="1">
    <citation type="submission" date="2021-08" db="EMBL/GenBank/DDBJ databases">
        <authorList>
            <person name="Tuo L."/>
        </authorList>
    </citation>
    <scope>NUCLEOTIDE SEQUENCE [LARGE SCALE GENOMIC DNA]</scope>
    <source>
        <strain evidence="5 6">JCM 31229</strain>
    </source>
</reference>
<dbReference type="InterPro" id="IPR016163">
    <property type="entry name" value="Ald_DH_C"/>
</dbReference>
<dbReference type="RefSeq" id="WP_222990976.1">
    <property type="nucleotide sequence ID" value="NZ_JAINVV010000008.1"/>
</dbReference>
<dbReference type="PANTHER" id="PTHR11699">
    <property type="entry name" value="ALDEHYDE DEHYDROGENASE-RELATED"/>
    <property type="match status" value="1"/>
</dbReference>
<comment type="caution">
    <text evidence="5">The sequence shown here is derived from an EMBL/GenBank/DDBJ whole genome shotgun (WGS) entry which is preliminary data.</text>
</comment>
<dbReference type="Gene3D" id="3.40.605.10">
    <property type="entry name" value="Aldehyde Dehydrogenase, Chain A, domain 1"/>
    <property type="match status" value="1"/>
</dbReference>
<dbReference type="EMBL" id="JAINVV010000008">
    <property type="protein sequence ID" value="MBY8823865.1"/>
    <property type="molecule type" value="Genomic_DNA"/>
</dbReference>
<accession>A0ABS7PR97</accession>
<dbReference type="Proteomes" id="UP000706039">
    <property type="component" value="Unassembled WGS sequence"/>
</dbReference>
<keyword evidence="1 3" id="KW-0560">Oxidoreductase</keyword>
<evidence type="ECO:0000256" key="1">
    <source>
        <dbReference type="ARBA" id="ARBA00023002"/>
    </source>
</evidence>
<comment type="similarity">
    <text evidence="3">Belongs to the aldehyde dehydrogenase family.</text>
</comment>
<dbReference type="InterPro" id="IPR029510">
    <property type="entry name" value="Ald_DH_CS_GLU"/>
</dbReference>
<dbReference type="Pfam" id="PF00171">
    <property type="entry name" value="Aldedh"/>
    <property type="match status" value="1"/>
</dbReference>
<evidence type="ECO:0000256" key="2">
    <source>
        <dbReference type="PROSITE-ProRule" id="PRU10007"/>
    </source>
</evidence>
<dbReference type="InterPro" id="IPR016162">
    <property type="entry name" value="Ald_DH_N"/>
</dbReference>
<feature type="active site" evidence="2">
    <location>
        <position position="247"/>
    </location>
</feature>
<evidence type="ECO:0000313" key="6">
    <source>
        <dbReference type="Proteomes" id="UP000706039"/>
    </source>
</evidence>
<dbReference type="PROSITE" id="PS00070">
    <property type="entry name" value="ALDEHYDE_DEHYDR_CYS"/>
    <property type="match status" value="1"/>
</dbReference>
<evidence type="ECO:0000313" key="5">
    <source>
        <dbReference type="EMBL" id="MBY8823865.1"/>
    </source>
</evidence>
<dbReference type="Gene3D" id="3.40.309.10">
    <property type="entry name" value="Aldehyde Dehydrogenase, Chain A, domain 2"/>
    <property type="match status" value="1"/>
</dbReference>
<dbReference type="SUPFAM" id="SSF53720">
    <property type="entry name" value="ALDH-like"/>
    <property type="match status" value="1"/>
</dbReference>
<keyword evidence="6" id="KW-1185">Reference proteome</keyword>
<gene>
    <name evidence="5" type="ORF">K7G82_16290</name>
</gene>
<evidence type="ECO:0000259" key="4">
    <source>
        <dbReference type="Pfam" id="PF00171"/>
    </source>
</evidence>
<sequence length="478" mass="50096">MTETLPHIIGGQAVSADAPLTSINPSDTDDIVARFPAGGAAEVDAAVAAARAAQPGWAHASPEVRSDLLDRIGATIMARATELGELLSREEGKTRAEGLGEVLRAARIFKYFAGEALRRHGHTLESTRPGVDAATHREAVGVCGLITPWNFPIAIPAWKAAPALAFGNTVVLKPANVTPATAHALAAIIQECGAPPGVFNLVLGRGDVGQAIVDHADVDLISFTGSQGVGAKVAAGAVARQARVQLEMGGKNPLVVLADADLDRAVSVALDGGFFQTGQRCTASSRVIVEDAIHDRFVAALAERAAALKVGAALDPETQVGPAASESQFEQNLRYVGIATGEGGRLVTGGEPLTLERPGYYMAPTLIADTDPDMRINNEEVFGPVVSTVRARDYEDALALANRGSFGLSSGIVTTSLKHARHFRRHVRAGMVMINLPTAGVDYHLPFGGTRKSSYGPREQGFAAVEFYTSIKTVYTAD</sequence>
<protein>
    <submittedName>
        <fullName evidence="5">Aldehyde dehydrogenase family protein</fullName>
    </submittedName>
</protein>
<dbReference type="CDD" id="cd07097">
    <property type="entry name" value="ALDH_KGSADH-YcbD"/>
    <property type="match status" value="1"/>
</dbReference>
<evidence type="ECO:0000256" key="3">
    <source>
        <dbReference type="RuleBase" id="RU003345"/>
    </source>
</evidence>
<dbReference type="InterPro" id="IPR015590">
    <property type="entry name" value="Aldehyde_DH_dom"/>
</dbReference>
<dbReference type="PROSITE" id="PS00687">
    <property type="entry name" value="ALDEHYDE_DEHYDR_GLU"/>
    <property type="match status" value="1"/>
</dbReference>
<dbReference type="InterPro" id="IPR016160">
    <property type="entry name" value="Ald_DH_CS_CYS"/>
</dbReference>
<feature type="domain" description="Aldehyde dehydrogenase" evidence="4">
    <location>
        <begin position="19"/>
        <end position="474"/>
    </location>
</feature>
<name>A0ABS7PR97_9SPHN</name>
<dbReference type="InterPro" id="IPR016161">
    <property type="entry name" value="Ald_DH/histidinol_DH"/>
</dbReference>
<proteinExistence type="inferred from homology"/>
<organism evidence="5 6">
    <name type="scientific">Sphingomonas colocasiae</name>
    <dbReference type="NCBI Taxonomy" id="1848973"/>
    <lineage>
        <taxon>Bacteria</taxon>
        <taxon>Pseudomonadati</taxon>
        <taxon>Pseudomonadota</taxon>
        <taxon>Alphaproteobacteria</taxon>
        <taxon>Sphingomonadales</taxon>
        <taxon>Sphingomonadaceae</taxon>
        <taxon>Sphingomonas</taxon>
    </lineage>
</organism>